<dbReference type="InterPro" id="IPR056411">
    <property type="entry name" value="CysS_C"/>
</dbReference>
<dbReference type="GO" id="GO:0004817">
    <property type="term" value="F:cysteine-tRNA ligase activity"/>
    <property type="evidence" value="ECO:0007669"/>
    <property type="project" value="UniProtKB-UniRule"/>
</dbReference>
<dbReference type="InterPro" id="IPR009080">
    <property type="entry name" value="tRNAsynth_Ia_anticodon-bd"/>
</dbReference>
<dbReference type="InterPro" id="IPR032678">
    <property type="entry name" value="tRNA-synt_1_cat_dom"/>
</dbReference>
<evidence type="ECO:0000256" key="3">
    <source>
        <dbReference type="ARBA" id="ARBA00022723"/>
    </source>
</evidence>
<dbReference type="AlphaFoldDB" id="A0A2M7XDZ8"/>
<evidence type="ECO:0000256" key="4">
    <source>
        <dbReference type="ARBA" id="ARBA00022741"/>
    </source>
</evidence>
<comment type="cofactor">
    <cofactor evidence="9">
        <name>Zn(2+)</name>
        <dbReference type="ChEBI" id="CHEBI:29105"/>
    </cofactor>
    <text evidence="9">Binds 1 zinc ion per subunit.</text>
</comment>
<dbReference type="PANTHER" id="PTHR10890">
    <property type="entry name" value="CYSTEINYL-TRNA SYNTHETASE"/>
    <property type="match status" value="1"/>
</dbReference>
<feature type="short sequence motif" description="'KMSKS' region" evidence="9">
    <location>
        <begin position="277"/>
        <end position="281"/>
    </location>
</feature>
<gene>
    <name evidence="9" type="primary">cysS</name>
    <name evidence="12" type="ORF">CO173_03630</name>
</gene>
<dbReference type="Proteomes" id="UP000231263">
    <property type="component" value="Unassembled WGS sequence"/>
</dbReference>
<dbReference type="SUPFAM" id="SSF52374">
    <property type="entry name" value="Nucleotidylyl transferase"/>
    <property type="match status" value="1"/>
</dbReference>
<dbReference type="NCBIfam" id="TIGR00435">
    <property type="entry name" value="cysS"/>
    <property type="match status" value="1"/>
</dbReference>
<dbReference type="InterPro" id="IPR024909">
    <property type="entry name" value="Cys-tRNA/MSH_ligase"/>
</dbReference>
<evidence type="ECO:0000259" key="11">
    <source>
        <dbReference type="Pfam" id="PF23493"/>
    </source>
</evidence>
<dbReference type="Gene3D" id="1.20.120.1910">
    <property type="entry name" value="Cysteine-tRNA ligase, C-terminal anti-codon recognition domain"/>
    <property type="match status" value="1"/>
</dbReference>
<dbReference type="GO" id="GO:0005524">
    <property type="term" value="F:ATP binding"/>
    <property type="evidence" value="ECO:0007669"/>
    <property type="project" value="UniProtKB-UniRule"/>
</dbReference>
<keyword evidence="4 9" id="KW-0547">Nucleotide-binding</keyword>
<evidence type="ECO:0000256" key="5">
    <source>
        <dbReference type="ARBA" id="ARBA00022833"/>
    </source>
</evidence>
<keyword evidence="3 9" id="KW-0479">Metal-binding</keyword>
<comment type="catalytic activity">
    <reaction evidence="9">
        <text>tRNA(Cys) + L-cysteine + ATP = L-cysteinyl-tRNA(Cys) + AMP + diphosphate</text>
        <dbReference type="Rhea" id="RHEA:17773"/>
        <dbReference type="Rhea" id="RHEA-COMP:9661"/>
        <dbReference type="Rhea" id="RHEA-COMP:9679"/>
        <dbReference type="ChEBI" id="CHEBI:30616"/>
        <dbReference type="ChEBI" id="CHEBI:33019"/>
        <dbReference type="ChEBI" id="CHEBI:35235"/>
        <dbReference type="ChEBI" id="CHEBI:78442"/>
        <dbReference type="ChEBI" id="CHEBI:78517"/>
        <dbReference type="ChEBI" id="CHEBI:456215"/>
        <dbReference type="EC" id="6.1.1.16"/>
    </reaction>
</comment>
<dbReference type="GO" id="GO:0008270">
    <property type="term" value="F:zinc ion binding"/>
    <property type="evidence" value="ECO:0007669"/>
    <property type="project" value="UniProtKB-UniRule"/>
</dbReference>
<evidence type="ECO:0000256" key="6">
    <source>
        <dbReference type="ARBA" id="ARBA00022840"/>
    </source>
</evidence>
<dbReference type="Gene3D" id="3.40.50.620">
    <property type="entry name" value="HUPs"/>
    <property type="match status" value="1"/>
</dbReference>
<keyword evidence="7 9" id="KW-0648">Protein biosynthesis</keyword>
<keyword evidence="6 9" id="KW-0067">ATP-binding</keyword>
<evidence type="ECO:0000256" key="8">
    <source>
        <dbReference type="ARBA" id="ARBA00023146"/>
    </source>
</evidence>
<dbReference type="SUPFAM" id="SSF47323">
    <property type="entry name" value="Anticodon-binding domain of a subclass of class I aminoacyl-tRNA synthetases"/>
    <property type="match status" value="1"/>
</dbReference>
<evidence type="ECO:0000256" key="7">
    <source>
        <dbReference type="ARBA" id="ARBA00022917"/>
    </source>
</evidence>
<proteinExistence type="inferred from homology"/>
<comment type="subcellular location">
    <subcellularLocation>
        <location evidence="9">Cytoplasm</location>
    </subcellularLocation>
</comment>
<feature type="binding site" evidence="9">
    <location>
        <position position="280"/>
    </location>
    <ligand>
        <name>ATP</name>
        <dbReference type="ChEBI" id="CHEBI:30616"/>
    </ligand>
</feature>
<comment type="similarity">
    <text evidence="9">Belongs to the class-I aminoacyl-tRNA synthetase family.</text>
</comment>
<comment type="caution">
    <text evidence="12">The sequence shown here is derived from an EMBL/GenBank/DDBJ whole genome shotgun (WGS) entry which is preliminary data.</text>
</comment>
<protein>
    <recommendedName>
        <fullName evidence="9">Cysteine--tRNA ligase</fullName>
        <ecNumber evidence="9">6.1.1.16</ecNumber>
    </recommendedName>
    <alternativeName>
        <fullName evidence="9">Cysteinyl-tRNA synthetase</fullName>
        <shortName evidence="9">CysRS</shortName>
    </alternativeName>
</protein>
<feature type="domain" description="Cysteinyl-tRNA ligase anticodon binding" evidence="11">
    <location>
        <begin position="411"/>
        <end position="452"/>
    </location>
</feature>
<evidence type="ECO:0000256" key="9">
    <source>
        <dbReference type="HAMAP-Rule" id="MF_00041"/>
    </source>
</evidence>
<feature type="binding site" evidence="9">
    <location>
        <position position="27"/>
    </location>
    <ligand>
        <name>Zn(2+)</name>
        <dbReference type="ChEBI" id="CHEBI:29105"/>
    </ligand>
</feature>
<evidence type="ECO:0000256" key="1">
    <source>
        <dbReference type="ARBA" id="ARBA00011245"/>
    </source>
</evidence>
<feature type="binding site" evidence="9">
    <location>
        <position position="245"/>
    </location>
    <ligand>
        <name>Zn(2+)</name>
        <dbReference type="ChEBI" id="CHEBI:29105"/>
    </ligand>
</feature>
<dbReference type="HAMAP" id="MF_00041">
    <property type="entry name" value="Cys_tRNA_synth"/>
    <property type="match status" value="1"/>
</dbReference>
<accession>A0A2M7XDZ8</accession>
<keyword evidence="5 9" id="KW-0862">Zinc</keyword>
<dbReference type="InterPro" id="IPR015803">
    <property type="entry name" value="Cys-tRNA-ligase"/>
</dbReference>
<dbReference type="CDD" id="cd00672">
    <property type="entry name" value="CysRS_core"/>
    <property type="match status" value="1"/>
</dbReference>
<dbReference type="Pfam" id="PF01406">
    <property type="entry name" value="tRNA-synt_1e"/>
    <property type="match status" value="1"/>
</dbReference>
<feature type="domain" description="tRNA synthetases class I catalytic" evidence="10">
    <location>
        <begin position="14"/>
        <end position="325"/>
    </location>
</feature>
<organism evidence="12 13">
    <name type="scientific">Candidatus Uhrbacteria bacterium CG_4_9_14_3_um_filter_41_35</name>
    <dbReference type="NCBI Taxonomy" id="1975034"/>
    <lineage>
        <taxon>Bacteria</taxon>
        <taxon>Candidatus Uhriibacteriota</taxon>
    </lineage>
</organism>
<keyword evidence="8 9" id="KW-0030">Aminoacyl-tRNA synthetase</keyword>
<keyword evidence="9" id="KW-0963">Cytoplasm</keyword>
<comment type="subunit">
    <text evidence="1 9">Monomer.</text>
</comment>
<comment type="caution">
    <text evidence="9">Lacks conserved residue(s) required for the propagation of feature annotation.</text>
</comment>
<dbReference type="GO" id="GO:0006423">
    <property type="term" value="P:cysteinyl-tRNA aminoacylation"/>
    <property type="evidence" value="ECO:0007669"/>
    <property type="project" value="UniProtKB-UniRule"/>
</dbReference>
<evidence type="ECO:0000313" key="13">
    <source>
        <dbReference type="Proteomes" id="UP000231263"/>
    </source>
</evidence>
<sequence>MKLTNTLSRKKEEFEPIHAGKVGMYSCGPTVYSPATIGNFRAVLTADLIKRALIFNGYEVKHVMNITDVGHLVGDGDVGEDKMLVAMRNEGKTAWEIAEVYTNLFLRDMERLNIETPNVMPKATDHIAEQIEYIQDLEKNGFTYATSDGIYFDTSKLADYGRLSGQKSEDKEAGARVEVNTEKRNPEDFALWKFSPKDHKRDMEWNSPWGIGFPGWHIECSAMSEKYLDTPFDIHTGGEDLAMVHHPNEIAQTEGARGHQPVNYWVHNAFVQVNGGKMSKSLGNAYTIDDLIQKGFDPLAFRYFVLQANYSSPQNFTLEGLQASQNALNNLRDRLRLLPEPTEFDLPATREFREAIEDDVNAPEALAVMFKVLDNPELEPGVKSATIVKFDEFFGLNLDDYVAQEVVVPIEIKQMLNERQLAREAKDWRFSDELRDKIAELGFVVEDGPRGQVIKEKH</sequence>
<reference evidence="13" key="1">
    <citation type="submission" date="2017-09" db="EMBL/GenBank/DDBJ databases">
        <title>Depth-based differentiation of microbial function through sediment-hosted aquifers and enrichment of novel symbionts in the deep terrestrial subsurface.</title>
        <authorList>
            <person name="Probst A.J."/>
            <person name="Ladd B."/>
            <person name="Jarett J.K."/>
            <person name="Geller-Mcgrath D.E."/>
            <person name="Sieber C.M.K."/>
            <person name="Emerson J.B."/>
            <person name="Anantharaman K."/>
            <person name="Thomas B.C."/>
            <person name="Malmstrom R."/>
            <person name="Stieglmeier M."/>
            <person name="Klingl A."/>
            <person name="Woyke T."/>
            <person name="Ryan C.M."/>
            <person name="Banfield J.F."/>
        </authorList>
    </citation>
    <scope>NUCLEOTIDE SEQUENCE [LARGE SCALE GENOMIC DNA]</scope>
</reference>
<evidence type="ECO:0000313" key="12">
    <source>
        <dbReference type="EMBL" id="PJA46104.1"/>
    </source>
</evidence>
<keyword evidence="2 9" id="KW-0436">Ligase</keyword>
<evidence type="ECO:0000256" key="2">
    <source>
        <dbReference type="ARBA" id="ARBA00022598"/>
    </source>
</evidence>
<feature type="binding site" evidence="9">
    <location>
        <position position="249"/>
    </location>
    <ligand>
        <name>Zn(2+)</name>
        <dbReference type="ChEBI" id="CHEBI:29105"/>
    </ligand>
</feature>
<feature type="binding site" evidence="9">
    <location>
        <position position="220"/>
    </location>
    <ligand>
        <name>Zn(2+)</name>
        <dbReference type="ChEBI" id="CHEBI:29105"/>
    </ligand>
</feature>
<dbReference type="GO" id="GO:0005829">
    <property type="term" value="C:cytosol"/>
    <property type="evidence" value="ECO:0007669"/>
    <property type="project" value="TreeGrafter"/>
</dbReference>
<dbReference type="Pfam" id="PF23493">
    <property type="entry name" value="CysS_C"/>
    <property type="match status" value="1"/>
</dbReference>
<name>A0A2M7XDZ8_9BACT</name>
<dbReference type="InterPro" id="IPR014729">
    <property type="entry name" value="Rossmann-like_a/b/a_fold"/>
</dbReference>
<evidence type="ECO:0000259" key="10">
    <source>
        <dbReference type="Pfam" id="PF01406"/>
    </source>
</evidence>
<dbReference type="EC" id="6.1.1.16" evidence="9"/>
<dbReference type="PANTHER" id="PTHR10890:SF3">
    <property type="entry name" value="CYSTEINE--TRNA LIGASE, CYTOPLASMIC"/>
    <property type="match status" value="1"/>
</dbReference>
<dbReference type="PRINTS" id="PR00983">
    <property type="entry name" value="TRNASYNTHCYS"/>
</dbReference>
<dbReference type="EMBL" id="PFWT01000017">
    <property type="protein sequence ID" value="PJA46104.1"/>
    <property type="molecule type" value="Genomic_DNA"/>
</dbReference>